<evidence type="ECO:0000256" key="3">
    <source>
        <dbReference type="ARBA" id="ARBA00022771"/>
    </source>
</evidence>
<keyword evidence="7" id="KW-0804">Transcription</keyword>
<evidence type="ECO:0000256" key="8">
    <source>
        <dbReference type="ARBA" id="ARBA00023242"/>
    </source>
</evidence>
<evidence type="ECO:0000256" key="10">
    <source>
        <dbReference type="SAM" id="MobiDB-lite"/>
    </source>
</evidence>
<dbReference type="GO" id="GO:0048188">
    <property type="term" value="C:Set1C/COMPASS complex"/>
    <property type="evidence" value="ECO:0007669"/>
    <property type="project" value="InterPro"/>
</dbReference>
<comment type="subcellular location">
    <subcellularLocation>
        <location evidence="1">Nucleus</location>
    </subcellularLocation>
</comment>
<evidence type="ECO:0000256" key="4">
    <source>
        <dbReference type="ARBA" id="ARBA00022833"/>
    </source>
</evidence>
<reference evidence="13" key="2">
    <citation type="journal article" date="2013" name="Nat. Commun.">
        <title>Genome of the Chinese tree shrew.</title>
        <authorList>
            <person name="Fan Y."/>
            <person name="Huang Z.Y."/>
            <person name="Cao C.C."/>
            <person name="Chen C.S."/>
            <person name="Chen Y.X."/>
            <person name="Fan D.D."/>
            <person name="He J."/>
            <person name="Hou H.L."/>
            <person name="Hu L."/>
            <person name="Hu X.T."/>
            <person name="Jiang X.T."/>
            <person name="Lai R."/>
            <person name="Lang Y.S."/>
            <person name="Liang B."/>
            <person name="Liao S.G."/>
            <person name="Mu D."/>
            <person name="Ma Y.Y."/>
            <person name="Niu Y.Y."/>
            <person name="Sun X.Q."/>
            <person name="Xia J.Q."/>
            <person name="Xiao J."/>
            <person name="Xiong Z.Q."/>
            <person name="Xu L."/>
            <person name="Yang L."/>
            <person name="Zhang Y."/>
            <person name="Zhao W."/>
            <person name="Zhao X.D."/>
            <person name="Zheng Y.T."/>
            <person name="Zhou J.M."/>
            <person name="Zhu Y.B."/>
            <person name="Zhang G.J."/>
            <person name="Wang J."/>
            <person name="Yao Y.G."/>
        </authorList>
    </citation>
    <scope>NUCLEOTIDE SEQUENCE [LARGE SCALE GENOMIC DNA]</scope>
</reference>
<dbReference type="EMBL" id="KB320533">
    <property type="protein sequence ID" value="ELW69369.1"/>
    <property type="molecule type" value="Genomic_DNA"/>
</dbReference>
<dbReference type="InterPro" id="IPR037869">
    <property type="entry name" value="Spp1/CFP1"/>
</dbReference>
<dbReference type="PANTHER" id="PTHR46174">
    <property type="entry name" value="CXXC-TYPE ZINC FINGER PROTEIN 1"/>
    <property type="match status" value="1"/>
</dbReference>
<keyword evidence="4" id="KW-0862">Zinc</keyword>
<protein>
    <recommendedName>
        <fullName evidence="9">CXXC-type zinc finger protein 1</fullName>
    </recommendedName>
</protein>
<sequence>MCICATKVFAMYAGYSVGMAGGNAKRRRSSYRPASSRERRRELDGRDLRTRPLRSLAEVPADEVCGCPLVRDVFELTGDFCRLPKRQCNRHYCWEKLRRAEVDLERVRVVGFDTGCGWVQAGLKRPFLWLLMFSGQWYKLDELFEQERNVRTAMTNRAGLLALMLHQTIQHDPLTTDLRSSADR</sequence>
<organism evidence="12 13">
    <name type="scientific">Tupaia chinensis</name>
    <name type="common">Chinese tree shrew</name>
    <name type="synonym">Tupaia belangeri chinensis</name>
    <dbReference type="NCBI Taxonomy" id="246437"/>
    <lineage>
        <taxon>Eukaryota</taxon>
        <taxon>Metazoa</taxon>
        <taxon>Chordata</taxon>
        <taxon>Craniata</taxon>
        <taxon>Vertebrata</taxon>
        <taxon>Euteleostomi</taxon>
        <taxon>Mammalia</taxon>
        <taxon>Eutheria</taxon>
        <taxon>Euarchontoglires</taxon>
        <taxon>Scandentia</taxon>
        <taxon>Tupaiidae</taxon>
        <taxon>Tupaia</taxon>
    </lineage>
</organism>
<dbReference type="GO" id="GO:0008270">
    <property type="term" value="F:zinc ion binding"/>
    <property type="evidence" value="ECO:0007669"/>
    <property type="project" value="UniProtKB-KW"/>
</dbReference>
<dbReference type="GO" id="GO:0045893">
    <property type="term" value="P:positive regulation of DNA-templated transcription"/>
    <property type="evidence" value="ECO:0007669"/>
    <property type="project" value="TreeGrafter"/>
</dbReference>
<evidence type="ECO:0000256" key="6">
    <source>
        <dbReference type="ARBA" id="ARBA00023125"/>
    </source>
</evidence>
<gene>
    <name evidence="12" type="ORF">TREES_T100005043</name>
</gene>
<evidence type="ECO:0000259" key="11">
    <source>
        <dbReference type="Pfam" id="PF12269"/>
    </source>
</evidence>
<dbReference type="STRING" id="246437.L9L3N1"/>
<keyword evidence="8" id="KW-0539">Nucleus</keyword>
<dbReference type="GO" id="GO:0003677">
    <property type="term" value="F:DNA binding"/>
    <property type="evidence" value="ECO:0007669"/>
    <property type="project" value="UniProtKB-KW"/>
</dbReference>
<reference evidence="13" key="1">
    <citation type="submission" date="2012-07" db="EMBL/GenBank/DDBJ databases">
        <title>Genome of the Chinese tree shrew, a rising model animal genetically related to primates.</title>
        <authorList>
            <person name="Zhang G."/>
            <person name="Fan Y."/>
            <person name="Yao Y."/>
            <person name="Huang Z."/>
        </authorList>
    </citation>
    <scope>NUCLEOTIDE SEQUENCE [LARGE SCALE GENOMIC DNA]</scope>
</reference>
<dbReference type="Proteomes" id="UP000011518">
    <property type="component" value="Unassembled WGS sequence"/>
</dbReference>
<keyword evidence="2" id="KW-0479">Metal-binding</keyword>
<keyword evidence="13" id="KW-1185">Reference proteome</keyword>
<evidence type="ECO:0000256" key="7">
    <source>
        <dbReference type="ARBA" id="ARBA00023163"/>
    </source>
</evidence>
<evidence type="ECO:0000313" key="13">
    <source>
        <dbReference type="Proteomes" id="UP000011518"/>
    </source>
</evidence>
<evidence type="ECO:0000256" key="1">
    <source>
        <dbReference type="ARBA" id="ARBA00004123"/>
    </source>
</evidence>
<feature type="domain" description="CpG binding protein C-terminal" evidence="11">
    <location>
        <begin position="136"/>
        <end position="164"/>
    </location>
</feature>
<feature type="region of interest" description="Disordered" evidence="10">
    <location>
        <begin position="21"/>
        <end position="43"/>
    </location>
</feature>
<evidence type="ECO:0000313" key="12">
    <source>
        <dbReference type="EMBL" id="ELW69369.1"/>
    </source>
</evidence>
<dbReference type="InParanoid" id="L9L3N1"/>
<keyword evidence="3" id="KW-0863">Zinc-finger</keyword>
<accession>L9L3N1</accession>
<evidence type="ECO:0000256" key="5">
    <source>
        <dbReference type="ARBA" id="ARBA00023015"/>
    </source>
</evidence>
<dbReference type="AlphaFoldDB" id="L9L3N1"/>
<feature type="domain" description="CpG binding protein C-terminal" evidence="11">
    <location>
        <begin position="58"/>
        <end position="109"/>
    </location>
</feature>
<keyword evidence="6" id="KW-0238">DNA-binding</keyword>
<keyword evidence="5" id="KW-0805">Transcription regulation</keyword>
<evidence type="ECO:0000256" key="2">
    <source>
        <dbReference type="ARBA" id="ARBA00022723"/>
    </source>
</evidence>
<proteinExistence type="predicted"/>
<name>L9L3N1_TUPCH</name>
<dbReference type="InterPro" id="IPR022056">
    <property type="entry name" value="CpG-bd_C"/>
</dbReference>
<dbReference type="PANTHER" id="PTHR46174:SF1">
    <property type="entry name" value="CXXC-TYPE ZINC FINGER PROTEIN 1"/>
    <property type="match status" value="1"/>
</dbReference>
<evidence type="ECO:0000256" key="9">
    <source>
        <dbReference type="ARBA" id="ARBA00023828"/>
    </source>
</evidence>
<dbReference type="Pfam" id="PF12269">
    <property type="entry name" value="CpG_bind_C"/>
    <property type="match status" value="2"/>
</dbReference>